<evidence type="ECO:0000313" key="7">
    <source>
        <dbReference type="EMBL" id="MBB3062399.1"/>
    </source>
</evidence>
<dbReference type="SUPFAM" id="SSF52279">
    <property type="entry name" value="Beta-D-glucan exohydrolase, C-terminal domain"/>
    <property type="match status" value="1"/>
</dbReference>
<dbReference type="InterPro" id="IPR051915">
    <property type="entry name" value="Cellulose_Degrad_GH3"/>
</dbReference>
<gene>
    <name evidence="7" type="ORF">FHS09_003248</name>
</gene>
<evidence type="ECO:0000259" key="6">
    <source>
        <dbReference type="Pfam" id="PF18559"/>
    </source>
</evidence>
<evidence type="ECO:0000259" key="4">
    <source>
        <dbReference type="Pfam" id="PF01915"/>
    </source>
</evidence>
<dbReference type="InterPro" id="IPR013830">
    <property type="entry name" value="SGNH_hydro"/>
</dbReference>
<evidence type="ECO:0000259" key="3">
    <source>
        <dbReference type="Pfam" id="PF00933"/>
    </source>
</evidence>
<evidence type="ECO:0000313" key="8">
    <source>
        <dbReference type="Proteomes" id="UP000535937"/>
    </source>
</evidence>
<dbReference type="RefSeq" id="WP_183461689.1">
    <property type="nucleotide sequence ID" value="NZ_JACHWZ010000016.1"/>
</dbReference>
<dbReference type="CDD" id="cd01820">
    <property type="entry name" value="PAF_acetylesterase_like"/>
    <property type="match status" value="1"/>
</dbReference>
<feature type="domain" description="SGNH hydrolase-type esterase" evidence="5">
    <location>
        <begin position="891"/>
        <end position="1055"/>
    </location>
</feature>
<dbReference type="Gene3D" id="3.40.50.1110">
    <property type="entry name" value="SGNH hydrolase"/>
    <property type="match status" value="1"/>
</dbReference>
<proteinExistence type="predicted"/>
<reference evidence="7 8" key="1">
    <citation type="submission" date="2020-08" db="EMBL/GenBank/DDBJ databases">
        <title>Genomic Encyclopedia of Type Strains, Phase III (KMG-III): the genomes of soil and plant-associated and newly described type strains.</title>
        <authorList>
            <person name="Whitman W."/>
        </authorList>
    </citation>
    <scope>NUCLEOTIDE SEQUENCE [LARGE SCALE GENOMIC DNA]</scope>
    <source>
        <strain evidence="7 8">CECT 8799</strain>
    </source>
</reference>
<dbReference type="InterPro" id="IPR008979">
    <property type="entry name" value="Galactose-bd-like_sf"/>
</dbReference>
<keyword evidence="8" id="KW-1185">Reference proteome</keyword>
<dbReference type="InterPro" id="IPR001764">
    <property type="entry name" value="Glyco_hydro_3_N"/>
</dbReference>
<dbReference type="InterPro" id="IPR036962">
    <property type="entry name" value="Glyco_hydro_3_N_sf"/>
</dbReference>
<name>A0A7W4ZBH0_9GAMM</name>
<feature type="domain" description="ExoP galactose-binding-like" evidence="6">
    <location>
        <begin position="679"/>
        <end position="838"/>
    </location>
</feature>
<dbReference type="Pfam" id="PF13472">
    <property type="entry name" value="Lipase_GDSL_2"/>
    <property type="match status" value="1"/>
</dbReference>
<dbReference type="Proteomes" id="UP000535937">
    <property type="component" value="Unassembled WGS sequence"/>
</dbReference>
<feature type="domain" description="Glycoside hydrolase family 3 N-terminal" evidence="3">
    <location>
        <begin position="67"/>
        <end position="391"/>
    </location>
</feature>
<dbReference type="InterPro" id="IPR017853">
    <property type="entry name" value="GH"/>
</dbReference>
<dbReference type="InterPro" id="IPR036881">
    <property type="entry name" value="Glyco_hydro_3_C_sf"/>
</dbReference>
<dbReference type="InterPro" id="IPR036514">
    <property type="entry name" value="SGNH_hydro_sf"/>
</dbReference>
<keyword evidence="1 7" id="KW-0378">Hydrolase</keyword>
<dbReference type="GO" id="GO:0016788">
    <property type="term" value="F:hydrolase activity, acting on ester bonds"/>
    <property type="evidence" value="ECO:0007669"/>
    <property type="project" value="UniProtKB-ARBA"/>
</dbReference>
<protein>
    <submittedName>
        <fullName evidence="7">Beta-glucosidase</fullName>
        <ecNumber evidence="7">3.2.1.21</ecNumber>
    </submittedName>
</protein>
<evidence type="ECO:0000259" key="5">
    <source>
        <dbReference type="Pfam" id="PF13472"/>
    </source>
</evidence>
<evidence type="ECO:0000256" key="2">
    <source>
        <dbReference type="SAM" id="MobiDB-lite"/>
    </source>
</evidence>
<evidence type="ECO:0000256" key="1">
    <source>
        <dbReference type="ARBA" id="ARBA00022801"/>
    </source>
</evidence>
<dbReference type="GO" id="GO:0009251">
    <property type="term" value="P:glucan catabolic process"/>
    <property type="evidence" value="ECO:0007669"/>
    <property type="project" value="TreeGrafter"/>
</dbReference>
<dbReference type="Pfam" id="PF01915">
    <property type="entry name" value="Glyco_hydro_3_C"/>
    <property type="match status" value="1"/>
</dbReference>
<dbReference type="Pfam" id="PF18559">
    <property type="entry name" value="Exop_C"/>
    <property type="match status" value="1"/>
</dbReference>
<dbReference type="Gene3D" id="2.60.120.430">
    <property type="entry name" value="Galactose-binding lectin"/>
    <property type="match status" value="1"/>
</dbReference>
<dbReference type="PANTHER" id="PTHR30620:SF77">
    <property type="entry name" value="LYSOSOMAL BETA GLUCOSIDASE-LIKE"/>
    <property type="match status" value="1"/>
</dbReference>
<keyword evidence="7" id="KW-0326">Glycosidase</keyword>
<dbReference type="SUPFAM" id="SSF49785">
    <property type="entry name" value="Galactose-binding domain-like"/>
    <property type="match status" value="1"/>
</dbReference>
<dbReference type="EC" id="3.2.1.21" evidence="7"/>
<dbReference type="Pfam" id="PF00933">
    <property type="entry name" value="Glyco_hydro_3"/>
    <property type="match status" value="1"/>
</dbReference>
<dbReference type="PANTHER" id="PTHR30620">
    <property type="entry name" value="PERIPLASMIC BETA-GLUCOSIDASE-RELATED"/>
    <property type="match status" value="1"/>
</dbReference>
<dbReference type="PROSITE" id="PS51257">
    <property type="entry name" value="PROKAR_LIPOPROTEIN"/>
    <property type="match status" value="1"/>
</dbReference>
<dbReference type="InterPro" id="IPR041443">
    <property type="entry name" value="Exop_C"/>
</dbReference>
<dbReference type="SUPFAM" id="SSF52266">
    <property type="entry name" value="SGNH hydrolase"/>
    <property type="match status" value="1"/>
</dbReference>
<dbReference type="InterPro" id="IPR002772">
    <property type="entry name" value="Glyco_hydro_3_C"/>
</dbReference>
<organism evidence="7 8">
    <name type="scientific">Microbulbifer rhizosphaerae</name>
    <dbReference type="NCBI Taxonomy" id="1562603"/>
    <lineage>
        <taxon>Bacteria</taxon>
        <taxon>Pseudomonadati</taxon>
        <taxon>Pseudomonadota</taxon>
        <taxon>Gammaproteobacteria</taxon>
        <taxon>Cellvibrionales</taxon>
        <taxon>Microbulbiferaceae</taxon>
        <taxon>Microbulbifer</taxon>
    </lineage>
</organism>
<dbReference type="GO" id="GO:0008422">
    <property type="term" value="F:beta-glucosidase activity"/>
    <property type="evidence" value="ECO:0007669"/>
    <property type="project" value="UniProtKB-EC"/>
</dbReference>
<dbReference type="EMBL" id="JACHWZ010000016">
    <property type="protein sequence ID" value="MBB3062399.1"/>
    <property type="molecule type" value="Genomic_DNA"/>
</dbReference>
<comment type="caution">
    <text evidence="7">The sequence shown here is derived from an EMBL/GenBank/DDBJ whole genome shotgun (WGS) entry which is preliminary data.</text>
</comment>
<dbReference type="Gene3D" id="3.40.50.1700">
    <property type="entry name" value="Glycoside hydrolase family 3 C-terminal domain"/>
    <property type="match status" value="1"/>
</dbReference>
<feature type="domain" description="Glycoside hydrolase family 3 C-terminal" evidence="4">
    <location>
        <begin position="431"/>
        <end position="645"/>
    </location>
</feature>
<sequence length="1069" mass="115816">MKIKDFSSKPLHALLCAAILFSIQGCSTGSEGSEAQSPSLKAWPQASSPAGDPKVEERVESLLQKMTLEEKVGQIMQAEIQSITPEEVKKYHIGSVLNGGGSMPNRVDGAGPDEWVALADAYWEASMDTSDGGTAIPIFWGTDAVHGNGNLVGATLFPHNIGLGAARDPDLVREIGAATAEEVRTTGVEWVFAPTLAVAQNDFWGRTYESYSEDPAVVRDYASAMVEGLQGKTGGSDHLGETRVIATAKHFLADGGTYGGDDQGDARIDERELVDIHNPGYPAAIEAGVQTVMASFSAWNGEKNHGNRYLLTDVLKKRMGFDGLVVGDWNGHGQVPGCTNDSCAQAINAGIDLLMVTYDWKPMIKNTLAQVRAGEISQERLDDAVRRILRVKVRAGLFDKKPSERALAGREEVVGSPEHRALARRAVRESLVLLKNRDNILPLSPKQKILVAGDGADSIAMQSGGWSVSWQGAGIPNEKFPGATSIYTGIKASVEKAGGSAVLSADGSFDQKPDVAIVVFGEQPYAEGHGDLNTLEFEAGKKRNLALLKSLKSQGIPVVSIFLSGRPLWVNPELNASDAFAAAWLPGTEGAGVADVIIAKADGEPNFDFSGKLSFSWPKLPLQARLNPHHPDYDPLFANGYGLDYAGAEQGPEELAENVPGLTSGESNSIALYVGRPLQPWGVRINDFEQDQMLSGAFAKLPSGRVTVMTSDKDVQEDALTLTWKDTWLAGLSVRNGDPLDLSAYVPEGVLSFDLKVDDLDKGGLGVVLHCGKEGGDECERQLDISSQAQAMAGQGWRHMSVKLSCFVRDGDDFSAISVPFELRGGGTGQVAVANIRLDRKGEANQSCPDYRKLSVTPATLDHYWARDWWLPRHEEKLARIEQGNVNLLMLGDSITQGWEKEGKAVWEKFYGGRNAVNLGFGGDRTENLLWRLQHGEVDGIEPKAAVLMIGTNNTGHRREEPRFTAAGIREVLDELRSRLPNTKILLLGIFPRDEQPGTPMRKINSGINEIIASYADGENIFFLDIGDRFLAEDGRLSAEIMPDRLHLSEQGYEIWAEAMEPTLAKLMQ</sequence>
<dbReference type="Gene3D" id="3.20.20.300">
    <property type="entry name" value="Glycoside hydrolase, family 3, N-terminal domain"/>
    <property type="match status" value="1"/>
</dbReference>
<dbReference type="PRINTS" id="PR00133">
    <property type="entry name" value="GLHYDRLASE3"/>
</dbReference>
<dbReference type="SUPFAM" id="SSF51445">
    <property type="entry name" value="(Trans)glycosidases"/>
    <property type="match status" value="1"/>
</dbReference>
<feature type="region of interest" description="Disordered" evidence="2">
    <location>
        <begin position="31"/>
        <end position="55"/>
    </location>
</feature>
<accession>A0A7W4ZBH0</accession>
<dbReference type="AlphaFoldDB" id="A0A7W4ZBH0"/>